<feature type="transmembrane region" description="Helical" evidence="1">
    <location>
        <begin position="207"/>
        <end position="225"/>
    </location>
</feature>
<keyword evidence="1" id="KW-0812">Transmembrane</keyword>
<gene>
    <name evidence="3" type="ORF">GCM10023224_07960</name>
</gene>
<evidence type="ECO:0000313" key="4">
    <source>
        <dbReference type="Proteomes" id="UP001499993"/>
    </source>
</evidence>
<feature type="transmembrane region" description="Helical" evidence="1">
    <location>
        <begin position="130"/>
        <end position="149"/>
    </location>
</feature>
<evidence type="ECO:0000313" key="3">
    <source>
        <dbReference type="EMBL" id="GAA4930625.1"/>
    </source>
</evidence>
<keyword evidence="1" id="KW-0472">Membrane</keyword>
<feature type="transmembrane region" description="Helical" evidence="1">
    <location>
        <begin position="62"/>
        <end position="83"/>
    </location>
</feature>
<organism evidence="3 4">
    <name type="scientific">Streptomonospora halophila</name>
    <dbReference type="NCBI Taxonomy" id="427369"/>
    <lineage>
        <taxon>Bacteria</taxon>
        <taxon>Bacillati</taxon>
        <taxon>Actinomycetota</taxon>
        <taxon>Actinomycetes</taxon>
        <taxon>Streptosporangiales</taxon>
        <taxon>Nocardiopsidaceae</taxon>
        <taxon>Streptomonospora</taxon>
    </lineage>
</organism>
<proteinExistence type="predicted"/>
<feature type="transmembrane region" description="Helical" evidence="1">
    <location>
        <begin position="21"/>
        <end position="42"/>
    </location>
</feature>
<dbReference type="Pfam" id="PF02517">
    <property type="entry name" value="Rce1-like"/>
    <property type="match status" value="1"/>
</dbReference>
<evidence type="ECO:0000256" key="1">
    <source>
        <dbReference type="SAM" id="Phobius"/>
    </source>
</evidence>
<dbReference type="EMBL" id="BAABIK010000003">
    <property type="protein sequence ID" value="GAA4930625.1"/>
    <property type="molecule type" value="Genomic_DNA"/>
</dbReference>
<feature type="transmembrane region" description="Helical" evidence="1">
    <location>
        <begin position="232"/>
        <end position="257"/>
    </location>
</feature>
<sequence>MPDFPHPDRTPAWRRFVKRHPMASFFTSAITLSWIAWTPYILSDHGLGLADIEIPGLWSQLLLMLPGAYLGPIFSAFLVTAAADGREGLRVWAGRLLKWRINWRWYALSLLGVPAALILCGIPFSGGDVQVPPLVVLAAYIPGLVLQFLTTGIAEEPGWRDFALPRMQPYFGPLLGTVILGVIWGIWHLPLFMTEWGGFPNVTWAQPVEFVVSCVAISVVMTWVFNRTGESLPIAILLHASVNNFMSIVLSFLFPSIGDSHAAAGHVVLLAFGLAACALIAATRGRLGYDPAAAVPRKAEAAPEDARGTGTGAPA</sequence>
<comment type="caution">
    <text evidence="3">The sequence shown here is derived from an EMBL/GenBank/DDBJ whole genome shotgun (WGS) entry which is preliminary data.</text>
</comment>
<dbReference type="PANTHER" id="PTHR35797">
    <property type="entry name" value="PROTEASE-RELATED"/>
    <property type="match status" value="1"/>
</dbReference>
<feature type="transmembrane region" description="Helical" evidence="1">
    <location>
        <begin position="263"/>
        <end position="282"/>
    </location>
</feature>
<dbReference type="Proteomes" id="UP001499993">
    <property type="component" value="Unassembled WGS sequence"/>
</dbReference>
<feature type="transmembrane region" description="Helical" evidence="1">
    <location>
        <begin position="170"/>
        <end position="187"/>
    </location>
</feature>
<feature type="transmembrane region" description="Helical" evidence="1">
    <location>
        <begin position="103"/>
        <end position="124"/>
    </location>
</feature>
<protein>
    <submittedName>
        <fullName evidence="3">Type II CAAX endopeptidase family protein</fullName>
    </submittedName>
</protein>
<accession>A0ABP9G8C9</accession>
<keyword evidence="1" id="KW-1133">Transmembrane helix</keyword>
<dbReference type="PANTHER" id="PTHR35797:SF1">
    <property type="entry name" value="PROTEASE"/>
    <property type="match status" value="1"/>
</dbReference>
<evidence type="ECO:0000259" key="2">
    <source>
        <dbReference type="Pfam" id="PF02517"/>
    </source>
</evidence>
<dbReference type="RefSeq" id="WP_344140910.1">
    <property type="nucleotide sequence ID" value="NZ_BAABIK010000003.1"/>
</dbReference>
<keyword evidence="4" id="KW-1185">Reference proteome</keyword>
<dbReference type="InterPro" id="IPR003675">
    <property type="entry name" value="Rce1/LyrA-like_dom"/>
</dbReference>
<dbReference type="InterPro" id="IPR042150">
    <property type="entry name" value="MmRce1-like"/>
</dbReference>
<name>A0ABP9G8C9_9ACTN</name>
<reference evidence="4" key="1">
    <citation type="journal article" date="2019" name="Int. J. Syst. Evol. Microbiol.">
        <title>The Global Catalogue of Microorganisms (GCM) 10K type strain sequencing project: providing services to taxonomists for standard genome sequencing and annotation.</title>
        <authorList>
            <consortium name="The Broad Institute Genomics Platform"/>
            <consortium name="The Broad Institute Genome Sequencing Center for Infectious Disease"/>
            <person name="Wu L."/>
            <person name="Ma J."/>
        </authorList>
    </citation>
    <scope>NUCLEOTIDE SEQUENCE [LARGE SCALE GENOMIC DNA]</scope>
    <source>
        <strain evidence="4">JCM 18123</strain>
    </source>
</reference>
<feature type="domain" description="CAAX prenyl protease 2/Lysostaphin resistance protein A-like" evidence="2">
    <location>
        <begin position="141"/>
        <end position="243"/>
    </location>
</feature>